<feature type="transmembrane region" description="Helical" evidence="1">
    <location>
        <begin position="302"/>
        <end position="320"/>
    </location>
</feature>
<sequence length="384" mass="42675">MFRPFASDGTRDAPAPRVDLPGVNLLRTVAVLAVLYSHISFYLIDDLGTGWWVIDVVYRVLVEGAGLNQHLSFLGVAMFMTLTGLLITRSAIRDEPRRFLVARSARLIPAFWVAILAAILLVRLGVNGMFSGQTGVSDAEAVLSFFLGGFFLKPEVAVLGVTWTLAVQITFYLYCVAARPLLRTRPIVVPVLGAVACMLVLLYNLYLPEPYTVPFLSKIAATMPTVFLGQIVYLGWARLTSRRWLIVALLAQVQVIHLATDYQVYWAGSRYLWTIVVVTACVVLISRIDGRFARSRVLHWTATRSYAIYLVHTLVLYRVYENTVAHLGRTGAVLAFLVVCAAVSELLYRGVEVPAARWISARWLPPRPSPQVTAEVEPVEKPRA</sequence>
<organism evidence="3 4">
    <name type="scientific">Rhodococcus ruber</name>
    <dbReference type="NCBI Taxonomy" id="1830"/>
    <lineage>
        <taxon>Bacteria</taxon>
        <taxon>Bacillati</taxon>
        <taxon>Actinomycetota</taxon>
        <taxon>Actinomycetes</taxon>
        <taxon>Mycobacteriales</taxon>
        <taxon>Nocardiaceae</taxon>
        <taxon>Rhodococcus</taxon>
    </lineage>
</organism>
<feature type="transmembrane region" description="Helical" evidence="1">
    <location>
        <begin position="25"/>
        <end position="44"/>
    </location>
</feature>
<dbReference type="GO" id="GO:0016020">
    <property type="term" value="C:membrane"/>
    <property type="evidence" value="ECO:0007669"/>
    <property type="project" value="TreeGrafter"/>
</dbReference>
<feature type="transmembrane region" description="Helical" evidence="1">
    <location>
        <begin position="70"/>
        <end position="87"/>
    </location>
</feature>
<dbReference type="PANTHER" id="PTHR23028">
    <property type="entry name" value="ACETYLTRANSFERASE"/>
    <property type="match status" value="1"/>
</dbReference>
<feature type="transmembrane region" description="Helical" evidence="1">
    <location>
        <begin position="156"/>
        <end position="175"/>
    </location>
</feature>
<dbReference type="InterPro" id="IPR050879">
    <property type="entry name" value="Acyltransferase_3"/>
</dbReference>
<evidence type="ECO:0000313" key="4">
    <source>
        <dbReference type="Proteomes" id="UP000042997"/>
    </source>
</evidence>
<protein>
    <submittedName>
        <fullName evidence="3">Acyltransferase family protein</fullName>
    </submittedName>
</protein>
<proteinExistence type="predicted"/>
<feature type="transmembrane region" description="Helical" evidence="1">
    <location>
        <begin position="326"/>
        <end position="348"/>
    </location>
</feature>
<dbReference type="GO" id="GO:0016747">
    <property type="term" value="F:acyltransferase activity, transferring groups other than amino-acyl groups"/>
    <property type="evidence" value="ECO:0007669"/>
    <property type="project" value="InterPro"/>
</dbReference>
<keyword evidence="1" id="KW-0812">Transmembrane</keyword>
<dbReference type="InterPro" id="IPR002656">
    <property type="entry name" value="Acyl_transf_3_dom"/>
</dbReference>
<gene>
    <name evidence="3" type="ORF">RHRU231_40009</name>
</gene>
<evidence type="ECO:0000313" key="3">
    <source>
        <dbReference type="EMBL" id="CDZ88259.1"/>
    </source>
</evidence>
<dbReference type="GO" id="GO:0000271">
    <property type="term" value="P:polysaccharide biosynthetic process"/>
    <property type="evidence" value="ECO:0007669"/>
    <property type="project" value="TreeGrafter"/>
</dbReference>
<reference evidence="3 4" key="1">
    <citation type="journal article" date="2014" name="Genome Announc.">
        <title>Draft Genome Sequence of Propane- and Butane-Oxidizing Actinobacterium Rhodococcus ruber IEGM 231.</title>
        <authorList>
            <person name="Ivshina I.B."/>
            <person name="Kuyukina M.S."/>
            <person name="Krivoruchko A.V."/>
            <person name="Barbe V."/>
            <person name="Fischer C."/>
        </authorList>
    </citation>
    <scope>NUCLEOTIDE SEQUENCE [LARGE SCALE GENOMIC DNA]</scope>
</reference>
<dbReference type="Pfam" id="PF01757">
    <property type="entry name" value="Acyl_transf_3"/>
    <property type="match status" value="1"/>
</dbReference>
<name>A0A098BHQ4_9NOCA</name>
<dbReference type="Proteomes" id="UP000042997">
    <property type="component" value="Unassembled WGS sequence"/>
</dbReference>
<dbReference type="eggNOG" id="COG1835">
    <property type="taxonomic scope" value="Bacteria"/>
</dbReference>
<evidence type="ECO:0000256" key="1">
    <source>
        <dbReference type="SAM" id="Phobius"/>
    </source>
</evidence>
<evidence type="ECO:0000259" key="2">
    <source>
        <dbReference type="Pfam" id="PF01757"/>
    </source>
</evidence>
<feature type="domain" description="Acyltransferase 3" evidence="2">
    <location>
        <begin position="22"/>
        <end position="342"/>
    </location>
</feature>
<feature type="transmembrane region" description="Helical" evidence="1">
    <location>
        <begin position="271"/>
        <end position="290"/>
    </location>
</feature>
<keyword evidence="1" id="KW-0472">Membrane</keyword>
<keyword evidence="3" id="KW-0012">Acyltransferase</keyword>
<feature type="transmembrane region" description="Helical" evidence="1">
    <location>
        <begin position="187"/>
        <end position="207"/>
    </location>
</feature>
<feature type="transmembrane region" description="Helical" evidence="1">
    <location>
        <begin position="244"/>
        <end position="265"/>
    </location>
</feature>
<feature type="transmembrane region" description="Helical" evidence="1">
    <location>
        <begin position="219"/>
        <end position="237"/>
    </location>
</feature>
<keyword evidence="3" id="KW-0808">Transferase</keyword>
<accession>A0A098BHQ4</accession>
<feature type="transmembrane region" description="Helical" evidence="1">
    <location>
        <begin position="107"/>
        <end position="126"/>
    </location>
</feature>
<dbReference type="AlphaFoldDB" id="A0A098BHQ4"/>
<keyword evidence="1" id="KW-1133">Transmembrane helix</keyword>
<dbReference type="EMBL" id="CCSD01000050">
    <property type="protein sequence ID" value="CDZ88259.1"/>
    <property type="molecule type" value="Genomic_DNA"/>
</dbReference>
<dbReference type="PANTHER" id="PTHR23028:SF53">
    <property type="entry name" value="ACYL_TRANSF_3 DOMAIN-CONTAINING PROTEIN"/>
    <property type="match status" value="1"/>
</dbReference>